<dbReference type="HOGENOM" id="CLU_015303_8_2_1"/>
<feature type="compositionally biased region" description="Low complexity" evidence="1">
    <location>
        <begin position="123"/>
        <end position="139"/>
    </location>
</feature>
<dbReference type="InterPro" id="IPR023393">
    <property type="entry name" value="START-like_dom_sf"/>
</dbReference>
<dbReference type="OMA" id="VTIKWAT"/>
<protein>
    <recommendedName>
        <fullName evidence="4">FYVE-type domain-containing protein</fullName>
    </recommendedName>
</protein>
<dbReference type="VEuPathDB" id="FungiDB:PYU1_G003852"/>
<dbReference type="EnsemblProtists" id="PYU1_T003862">
    <property type="protein sequence ID" value="PYU1_T003862"/>
    <property type="gene ID" value="PYU1_G003852"/>
</dbReference>
<dbReference type="PANTHER" id="PTHR13510">
    <property type="entry name" value="FYVE-FINGER-CONTAINING RAB5 EFFECTOR PROTEIN RABENOSYN-5-RELATED"/>
    <property type="match status" value="1"/>
</dbReference>
<dbReference type="PANTHER" id="PTHR13510:SF44">
    <property type="entry name" value="RABENOSYN-5"/>
    <property type="match status" value="1"/>
</dbReference>
<name>K3WFX1_GLOUD</name>
<reference evidence="3" key="1">
    <citation type="journal article" date="2010" name="Genome Biol.">
        <title>Genome sequence of the necrotrophic plant pathogen Pythium ultimum reveals original pathogenicity mechanisms and effector repertoire.</title>
        <authorList>
            <person name="Levesque C.A."/>
            <person name="Brouwer H."/>
            <person name="Cano L."/>
            <person name="Hamilton J.P."/>
            <person name="Holt C."/>
            <person name="Huitema E."/>
            <person name="Raffaele S."/>
            <person name="Robideau G.P."/>
            <person name="Thines M."/>
            <person name="Win J."/>
            <person name="Zerillo M.M."/>
            <person name="Beakes G.W."/>
            <person name="Boore J.L."/>
            <person name="Busam D."/>
            <person name="Dumas B."/>
            <person name="Ferriera S."/>
            <person name="Fuerstenberg S.I."/>
            <person name="Gachon C.M."/>
            <person name="Gaulin E."/>
            <person name="Govers F."/>
            <person name="Grenville-Briggs L."/>
            <person name="Horner N."/>
            <person name="Hostetler J."/>
            <person name="Jiang R.H."/>
            <person name="Johnson J."/>
            <person name="Krajaejun T."/>
            <person name="Lin H."/>
            <person name="Meijer H.J."/>
            <person name="Moore B."/>
            <person name="Morris P."/>
            <person name="Phuntmart V."/>
            <person name="Puiu D."/>
            <person name="Shetty J."/>
            <person name="Stajich J.E."/>
            <person name="Tripathy S."/>
            <person name="Wawra S."/>
            <person name="van West P."/>
            <person name="Whitty B.R."/>
            <person name="Coutinho P.M."/>
            <person name="Henrissat B."/>
            <person name="Martin F."/>
            <person name="Thomas P.D."/>
            <person name="Tyler B.M."/>
            <person name="De Vries R.P."/>
            <person name="Kamoun S."/>
            <person name="Yandell M."/>
            <person name="Tisserat N."/>
            <person name="Buell C.R."/>
        </authorList>
    </citation>
    <scope>NUCLEOTIDE SEQUENCE</scope>
    <source>
        <strain evidence="3">DAOM:BR144</strain>
    </source>
</reference>
<reference evidence="3" key="2">
    <citation type="submission" date="2010-04" db="EMBL/GenBank/DDBJ databases">
        <authorList>
            <person name="Buell R."/>
            <person name="Hamilton J."/>
            <person name="Hostetler J."/>
        </authorList>
    </citation>
    <scope>NUCLEOTIDE SEQUENCE [LARGE SCALE GENOMIC DNA]</scope>
    <source>
        <strain evidence="3">DAOM:BR144</strain>
    </source>
</reference>
<dbReference type="Gene3D" id="3.30.530.20">
    <property type="match status" value="1"/>
</dbReference>
<dbReference type="AlphaFoldDB" id="K3WFX1"/>
<dbReference type="EMBL" id="GL376638">
    <property type="status" value="NOT_ANNOTATED_CDS"/>
    <property type="molecule type" value="Genomic_DNA"/>
</dbReference>
<evidence type="ECO:0000313" key="3">
    <source>
        <dbReference type="Proteomes" id="UP000019132"/>
    </source>
</evidence>
<organism evidence="2 3">
    <name type="scientific">Globisporangium ultimum (strain ATCC 200006 / CBS 805.95 / DAOM BR144)</name>
    <name type="common">Pythium ultimum</name>
    <dbReference type="NCBI Taxonomy" id="431595"/>
    <lineage>
        <taxon>Eukaryota</taxon>
        <taxon>Sar</taxon>
        <taxon>Stramenopiles</taxon>
        <taxon>Oomycota</taxon>
        <taxon>Peronosporomycetes</taxon>
        <taxon>Pythiales</taxon>
        <taxon>Pythiaceae</taxon>
        <taxon>Globisporangium</taxon>
    </lineage>
</organism>
<evidence type="ECO:0000313" key="2">
    <source>
        <dbReference type="EnsemblProtists" id="PYU1_T003862"/>
    </source>
</evidence>
<evidence type="ECO:0008006" key="4">
    <source>
        <dbReference type="Google" id="ProtNLM"/>
    </source>
</evidence>
<dbReference type="InterPro" id="IPR013083">
    <property type="entry name" value="Znf_RING/FYVE/PHD"/>
</dbReference>
<dbReference type="Proteomes" id="UP000019132">
    <property type="component" value="Unassembled WGS sequence"/>
</dbReference>
<dbReference type="InterPro" id="IPR052727">
    <property type="entry name" value="Rab4/Rab5_effector"/>
</dbReference>
<dbReference type="Gene3D" id="3.30.40.10">
    <property type="entry name" value="Zinc/RING finger domain, C3HC4 (zinc finger)"/>
    <property type="match status" value="1"/>
</dbReference>
<evidence type="ECO:0000256" key="1">
    <source>
        <dbReference type="SAM" id="MobiDB-lite"/>
    </source>
</evidence>
<feature type="region of interest" description="Disordered" evidence="1">
    <location>
        <begin position="91"/>
        <end position="141"/>
    </location>
</feature>
<feature type="compositionally biased region" description="Low complexity" evidence="1">
    <location>
        <begin position="96"/>
        <end position="111"/>
    </location>
</feature>
<proteinExistence type="predicted"/>
<dbReference type="eggNOG" id="ENOG502SHVY">
    <property type="taxonomic scope" value="Eukaryota"/>
</dbReference>
<reference evidence="2" key="3">
    <citation type="submission" date="2015-02" db="UniProtKB">
        <authorList>
            <consortium name="EnsemblProtists"/>
        </authorList>
    </citation>
    <scope>IDENTIFICATION</scope>
    <source>
        <strain evidence="2">DAOM BR144</strain>
    </source>
</reference>
<keyword evidence="3" id="KW-1185">Reference proteome</keyword>
<dbReference type="InParanoid" id="K3WFX1"/>
<sequence length="429" mass="47890">MKFTLPEGAFPPLNLTQDDEQAIADLADRIVAETLQVNEEFIAGNRKLSKQEWKLIKTKEQVQVYRQRKQKDGSVQRPRLLSGTILENHLNENNYSDSSGSASASTSGQSAEKPKSLINAQHSLSSSSSSQRTSDSIFSDGIVDDAKPEHIPFTIAHGLVPGTIDDVSFGMFGNTEYTWRLRHSYNSENAFDGYKILATIHSPTRDDPFRFLGIKWLSRPFNAFISRRDFVYIEATGMALDSNGERVSYHLMHSFELKQIPELHTSDIIRGNVSTCYIARQRDVSTAEVYCRAFIDLRGELLQSVSASVHTDFLLGVASVVDCSYVKKLAWQMQRSRRSNSQIEKHAPSKTCEMCSKSLNKLGMFASGSSCQICRKMLCGKCAVERKITVDISVDVTQKDFSFCVPCVIEAKKLSAWDIAVSNLPPGTE</sequence>
<accession>K3WFX1</accession>